<gene>
    <name evidence="2" type="ORF">E1284_02600</name>
</gene>
<dbReference type="Proteomes" id="UP000295431">
    <property type="component" value="Unassembled WGS sequence"/>
</dbReference>
<dbReference type="Gene3D" id="1.10.260.40">
    <property type="entry name" value="lambda repressor-like DNA-binding domains"/>
    <property type="match status" value="1"/>
</dbReference>
<dbReference type="InterPro" id="IPR001387">
    <property type="entry name" value="Cro/C1-type_HTH"/>
</dbReference>
<dbReference type="AlphaFoldDB" id="A0A4V2XNW1"/>
<evidence type="ECO:0000313" key="3">
    <source>
        <dbReference type="Proteomes" id="UP000295431"/>
    </source>
</evidence>
<dbReference type="InterPro" id="IPR010982">
    <property type="entry name" value="Lambda_DNA-bd_dom_sf"/>
</dbReference>
<dbReference type="OrthoDB" id="5177725at2"/>
<feature type="domain" description="HTH cro/C1-type" evidence="1">
    <location>
        <begin position="7"/>
        <end position="62"/>
    </location>
</feature>
<comment type="caution">
    <text evidence="2">The sequence shown here is derived from an EMBL/GenBank/DDBJ whole genome shotgun (WGS) entry which is preliminary data.</text>
</comment>
<evidence type="ECO:0000259" key="1">
    <source>
        <dbReference type="PROSITE" id="PS50943"/>
    </source>
</evidence>
<accession>A0A4V2XNW1</accession>
<dbReference type="SUPFAM" id="SSF47413">
    <property type="entry name" value="lambda repressor-like DNA-binding domains"/>
    <property type="match status" value="1"/>
</dbReference>
<dbReference type="SMART" id="SM00530">
    <property type="entry name" value="HTH_XRE"/>
    <property type="match status" value="1"/>
</dbReference>
<dbReference type="Pfam" id="PF13560">
    <property type="entry name" value="HTH_31"/>
    <property type="match status" value="1"/>
</dbReference>
<dbReference type="InterPro" id="IPR043917">
    <property type="entry name" value="DUF5753"/>
</dbReference>
<evidence type="ECO:0000313" key="2">
    <source>
        <dbReference type="EMBL" id="TDC19756.1"/>
    </source>
</evidence>
<dbReference type="Pfam" id="PF19054">
    <property type="entry name" value="DUF5753"/>
    <property type="match status" value="1"/>
</dbReference>
<dbReference type="CDD" id="cd00093">
    <property type="entry name" value="HTH_XRE"/>
    <property type="match status" value="1"/>
</dbReference>
<sequence length="275" mass="30860">MQIGARLRRMREDKGIGRAEAGDAIRSSASKMSRLELGRHGFKVRDVLDLLDLYGVHDEDERASFLELVQEAKKPGWWQGYGDVVPSWFEQYLGLEQSAATIRSYEVQYIPGLLQTRDYARAVIGLEHHDASYDGLERRLTVRMTRQHILHRPAGPATLWAVIDEAALRRPFGGPETMRGQIEHLIAVSEGMPNVRLQVLPFSAGGHLALGGPITVVRFAEHDLDDVVYLEQLTGARYPEGGEAARYQKIMDLLAIRAARPARTTAFLKDLLSDY</sequence>
<organism evidence="2 3">
    <name type="scientific">Actinomadura bangladeshensis</name>
    <dbReference type="NCBI Taxonomy" id="453573"/>
    <lineage>
        <taxon>Bacteria</taxon>
        <taxon>Bacillati</taxon>
        <taxon>Actinomycetota</taxon>
        <taxon>Actinomycetes</taxon>
        <taxon>Streptosporangiales</taxon>
        <taxon>Thermomonosporaceae</taxon>
        <taxon>Actinomadura</taxon>
    </lineage>
</organism>
<reference evidence="2 3" key="1">
    <citation type="submission" date="2019-03" db="EMBL/GenBank/DDBJ databases">
        <title>Draft genome sequences of novel Actinobacteria.</title>
        <authorList>
            <person name="Sahin N."/>
            <person name="Ay H."/>
            <person name="Saygin H."/>
        </authorList>
    </citation>
    <scope>NUCLEOTIDE SEQUENCE [LARGE SCALE GENOMIC DNA]</scope>
    <source>
        <strain evidence="2 3">DSM 45347</strain>
    </source>
</reference>
<keyword evidence="3" id="KW-1185">Reference proteome</keyword>
<name>A0A4V2XNW1_9ACTN</name>
<dbReference type="PROSITE" id="PS50943">
    <property type="entry name" value="HTH_CROC1"/>
    <property type="match status" value="1"/>
</dbReference>
<dbReference type="EMBL" id="SMJW01000006">
    <property type="protein sequence ID" value="TDC19756.1"/>
    <property type="molecule type" value="Genomic_DNA"/>
</dbReference>
<dbReference type="GO" id="GO:0003677">
    <property type="term" value="F:DNA binding"/>
    <property type="evidence" value="ECO:0007669"/>
    <property type="project" value="InterPro"/>
</dbReference>
<proteinExistence type="predicted"/>
<protein>
    <submittedName>
        <fullName evidence="2">XRE family transcriptional regulator</fullName>
    </submittedName>
</protein>